<dbReference type="Pfam" id="PF00520">
    <property type="entry name" value="Ion_trans"/>
    <property type="match status" value="1"/>
</dbReference>
<evidence type="ECO:0000259" key="15">
    <source>
        <dbReference type="Pfam" id="PF03520"/>
    </source>
</evidence>
<dbReference type="EMBL" id="OC858525">
    <property type="protein sequence ID" value="CAD7626573.1"/>
    <property type="molecule type" value="Genomic_DNA"/>
</dbReference>
<reference evidence="17" key="1">
    <citation type="submission" date="2020-11" db="EMBL/GenBank/DDBJ databases">
        <authorList>
            <person name="Tran Van P."/>
        </authorList>
    </citation>
    <scope>NUCLEOTIDE SEQUENCE</scope>
</reference>
<evidence type="ECO:0000259" key="14">
    <source>
        <dbReference type="Pfam" id="PF00520"/>
    </source>
</evidence>
<feature type="domain" description="Ion transport" evidence="14">
    <location>
        <begin position="63"/>
        <end position="282"/>
    </location>
</feature>
<dbReference type="PRINTS" id="PR00169">
    <property type="entry name" value="KCHANNEL"/>
</dbReference>
<dbReference type="EMBL" id="CAJPIZ010003950">
    <property type="protein sequence ID" value="CAG2107003.1"/>
    <property type="molecule type" value="Genomic_DNA"/>
</dbReference>
<dbReference type="Gene3D" id="1.20.120.350">
    <property type="entry name" value="Voltage-gated potassium channels. Chain C"/>
    <property type="match status" value="1"/>
</dbReference>
<dbReference type="PROSITE" id="PS50012">
    <property type="entry name" value="RCC1_3"/>
    <property type="match status" value="4"/>
</dbReference>
<dbReference type="InterPro" id="IPR013821">
    <property type="entry name" value="K_chnl_volt-dep_KCNQ_C"/>
</dbReference>
<dbReference type="OrthoDB" id="6513315at2759"/>
<feature type="domain" description="RCC1-like" evidence="16">
    <location>
        <begin position="515"/>
        <end position="804"/>
    </location>
</feature>
<feature type="transmembrane region" description="Helical" evidence="13">
    <location>
        <begin position="200"/>
        <end position="221"/>
    </location>
</feature>
<evidence type="ECO:0000259" key="16">
    <source>
        <dbReference type="Pfam" id="PF25390"/>
    </source>
</evidence>
<keyword evidence="6" id="KW-0630">Potassium</keyword>
<dbReference type="GO" id="GO:0008076">
    <property type="term" value="C:voltage-gated potassium channel complex"/>
    <property type="evidence" value="ECO:0007669"/>
    <property type="project" value="TreeGrafter"/>
</dbReference>
<feature type="non-terminal residue" evidence="17">
    <location>
        <position position="837"/>
    </location>
</feature>
<dbReference type="SUPFAM" id="SSF81324">
    <property type="entry name" value="Voltage-gated potassium channels"/>
    <property type="match status" value="1"/>
</dbReference>
<dbReference type="Pfam" id="PF25390">
    <property type="entry name" value="WD40_RLD"/>
    <property type="match status" value="1"/>
</dbReference>
<accession>A0A7R9KPB2</accession>
<comment type="catalytic activity">
    <reaction evidence="11">
        <text>K(+)(in) = K(+)(out)</text>
        <dbReference type="Rhea" id="RHEA:29463"/>
        <dbReference type="ChEBI" id="CHEBI:29103"/>
    </reaction>
</comment>
<keyword evidence="9 13" id="KW-0472">Membrane</keyword>
<dbReference type="InterPro" id="IPR009091">
    <property type="entry name" value="RCC1/BLIP-II"/>
</dbReference>
<keyword evidence="2" id="KW-0813">Transport</keyword>
<dbReference type="InterPro" id="IPR000408">
    <property type="entry name" value="Reg_chr_condens"/>
</dbReference>
<dbReference type="PANTHER" id="PTHR47735">
    <property type="entry name" value="POTASSIUM VOLTAGE-GATED CHANNEL SUBFAMILY KQT MEMBER 4"/>
    <property type="match status" value="1"/>
</dbReference>
<evidence type="ECO:0000256" key="10">
    <source>
        <dbReference type="ARBA" id="ARBA00023303"/>
    </source>
</evidence>
<organism evidence="17">
    <name type="scientific">Medioppia subpectinata</name>
    <dbReference type="NCBI Taxonomy" id="1979941"/>
    <lineage>
        <taxon>Eukaryota</taxon>
        <taxon>Metazoa</taxon>
        <taxon>Ecdysozoa</taxon>
        <taxon>Arthropoda</taxon>
        <taxon>Chelicerata</taxon>
        <taxon>Arachnida</taxon>
        <taxon>Acari</taxon>
        <taxon>Acariformes</taxon>
        <taxon>Sarcoptiformes</taxon>
        <taxon>Oribatida</taxon>
        <taxon>Brachypylina</taxon>
        <taxon>Oppioidea</taxon>
        <taxon>Oppiidae</taxon>
        <taxon>Medioppia</taxon>
    </lineage>
</organism>
<evidence type="ECO:0000256" key="11">
    <source>
        <dbReference type="ARBA" id="ARBA00034430"/>
    </source>
</evidence>
<keyword evidence="5" id="KW-0677">Repeat</keyword>
<name>A0A7R9KPB2_9ACAR</name>
<feature type="transmembrane region" description="Helical" evidence="13">
    <location>
        <begin position="228"/>
        <end position="248"/>
    </location>
</feature>
<keyword evidence="10" id="KW-0407">Ion channel</keyword>
<keyword evidence="8" id="KW-0406">Ion transport</keyword>
<evidence type="ECO:0000256" key="4">
    <source>
        <dbReference type="ARBA" id="ARBA00022692"/>
    </source>
</evidence>
<feature type="transmembrane region" description="Helical" evidence="13">
    <location>
        <begin position="260"/>
        <end position="286"/>
    </location>
</feature>
<dbReference type="Proteomes" id="UP000759131">
    <property type="component" value="Unassembled WGS sequence"/>
</dbReference>
<evidence type="ECO:0000256" key="3">
    <source>
        <dbReference type="ARBA" id="ARBA00022475"/>
    </source>
</evidence>
<feature type="repeat" description="RCC1" evidence="12">
    <location>
        <begin position="627"/>
        <end position="676"/>
    </location>
</feature>
<evidence type="ECO:0000256" key="12">
    <source>
        <dbReference type="PROSITE-ProRule" id="PRU00235"/>
    </source>
</evidence>
<dbReference type="Gene3D" id="1.10.287.70">
    <property type="match status" value="1"/>
</dbReference>
<evidence type="ECO:0000256" key="9">
    <source>
        <dbReference type="ARBA" id="ARBA00023136"/>
    </source>
</evidence>
<feature type="transmembrane region" description="Helical" evidence="13">
    <location>
        <begin position="96"/>
        <end position="115"/>
    </location>
</feature>
<proteinExistence type="predicted"/>
<evidence type="ECO:0000256" key="13">
    <source>
        <dbReference type="SAM" id="Phobius"/>
    </source>
</evidence>
<protein>
    <submittedName>
        <fullName evidence="17">Uncharacterized protein</fullName>
    </submittedName>
</protein>
<feature type="repeat" description="RCC1" evidence="12">
    <location>
        <begin position="677"/>
        <end position="742"/>
    </location>
</feature>
<evidence type="ECO:0000256" key="7">
    <source>
        <dbReference type="ARBA" id="ARBA00022989"/>
    </source>
</evidence>
<dbReference type="InterPro" id="IPR003937">
    <property type="entry name" value="K_chnl_volt-dep_KCNQ"/>
</dbReference>
<feature type="domain" description="Potassium channel voltage dependent KCNQ C-terminal" evidence="15">
    <location>
        <begin position="362"/>
        <end position="404"/>
    </location>
</feature>
<comment type="subcellular location">
    <subcellularLocation>
        <location evidence="1">Cell membrane</location>
        <topology evidence="1">Multi-pass membrane protein</topology>
    </subcellularLocation>
</comment>
<dbReference type="PROSITE" id="PS00626">
    <property type="entry name" value="RCC1_2"/>
    <property type="match status" value="3"/>
</dbReference>
<sequence>MDKRRSAFVQSVTDSFNYYLHFRIKGHKTDRKFSTSYTTIGYFRQKKAVYKFLQSPTGPLGRAYHNVVITLIIVCLLMTIISTFNVFKFITDGLEFGVDILVVFVYVIEFGLRLWSSTCVSRYRHWRGRLVFIAHPFRVIDIVVIVTSILMTIFYITNQYSNKWFINIRFFHTFKLVRLQHRFKPWDVLASVLRTQRTQLYITLYISFLALLFTSFLIYYVERDANPMFNNMGQSLWYTIITFCTIGYGDIYPQTTLGKLLASICAAIGVSLFALPAGILGVGLALKIEEQQRLRQMVKRRIPAAKLIQSKWRYHRFDRHFTLMSVGVRKAGFQWRAVSGDQSPHPGLNEAIWMRFALKTTLLAARRRFGQSLKPYDVKDVLEQYSSGHTEMLAKVKQIYNRVTGFESMAENGFKCQLESKNVLIYRLSKVEDGLRDTQNILNQILNIQTENKKPHKDWFPQHKCRHKCEDNKEAMDQLTIVREFASLAPVMADRELCRRVRLLAAFGFNGSEVLFVTAEDNAYCFGPNRFGCLGLGIDADTPVDAPRLNRHLSGVQLANLYYGFGHCIGLTACGQLYAWGENTYGQLGIGSFETTPTPVVITAFTKKRVVDITCGNRHTLALTSDGLVYGWGRNTFGQIGDGTWCWRQWPTPVSIDEPISAISCGKCHSLALSTAGRLYVWGLNDFGQLGRHRDNDMKHFADGRVKERAFGECPEPVDGFEDTVVRKACCGPNHTLMLTAEGDIYAFGFNDFGQIGNGCHDNQYTPLKVDAETKFKDIVAHYDNNLSIGVSVDDKYWVWGFNYKKKKISKPYNVSKWTASYTLVDVFARYSGISKT</sequence>
<keyword evidence="18" id="KW-1185">Reference proteome</keyword>
<feature type="transmembrane region" description="Helical" evidence="13">
    <location>
        <begin position="136"/>
        <end position="156"/>
    </location>
</feature>
<gene>
    <name evidence="17" type="ORF">OSB1V03_LOCUS7006</name>
</gene>
<dbReference type="AlphaFoldDB" id="A0A7R9KPB2"/>
<keyword evidence="4 13" id="KW-0812">Transmembrane</keyword>
<evidence type="ECO:0000313" key="17">
    <source>
        <dbReference type="EMBL" id="CAD7626573.1"/>
    </source>
</evidence>
<dbReference type="GO" id="GO:0005249">
    <property type="term" value="F:voltage-gated potassium channel activity"/>
    <property type="evidence" value="ECO:0007669"/>
    <property type="project" value="InterPro"/>
</dbReference>
<dbReference type="PRINTS" id="PR01459">
    <property type="entry name" value="KCNQCHANNEL"/>
</dbReference>
<evidence type="ECO:0000256" key="5">
    <source>
        <dbReference type="ARBA" id="ARBA00022737"/>
    </source>
</evidence>
<dbReference type="InterPro" id="IPR027359">
    <property type="entry name" value="Volt_channel_dom_sf"/>
</dbReference>
<feature type="transmembrane region" description="Helical" evidence="13">
    <location>
        <begin position="67"/>
        <end position="90"/>
    </location>
</feature>
<dbReference type="Gene3D" id="6.10.140.1910">
    <property type="match status" value="1"/>
</dbReference>
<dbReference type="Gene3D" id="2.130.10.30">
    <property type="entry name" value="Regulator of chromosome condensation 1/beta-lactamase-inhibitor protein II"/>
    <property type="match status" value="1"/>
</dbReference>
<evidence type="ECO:0000256" key="6">
    <source>
        <dbReference type="ARBA" id="ARBA00022958"/>
    </source>
</evidence>
<evidence type="ECO:0000256" key="1">
    <source>
        <dbReference type="ARBA" id="ARBA00004651"/>
    </source>
</evidence>
<dbReference type="SUPFAM" id="SSF50985">
    <property type="entry name" value="RCC1/BLIP-II"/>
    <property type="match status" value="1"/>
</dbReference>
<keyword evidence="7 13" id="KW-1133">Transmembrane helix</keyword>
<keyword evidence="3" id="KW-1003">Cell membrane</keyword>
<feature type="repeat" description="RCC1" evidence="12">
    <location>
        <begin position="743"/>
        <end position="792"/>
    </location>
</feature>
<dbReference type="PANTHER" id="PTHR47735:SF9">
    <property type="entry name" value="POTASSIUM VOLTAGE-GATED CHANNEL SUBFAMILY KQT MEMBER 4-LIKE ISOFORM X1"/>
    <property type="match status" value="1"/>
</dbReference>
<dbReference type="InterPro" id="IPR005821">
    <property type="entry name" value="Ion_trans_dom"/>
</dbReference>
<dbReference type="InterPro" id="IPR058923">
    <property type="entry name" value="RCC1-like_dom"/>
</dbReference>
<dbReference type="Pfam" id="PF03520">
    <property type="entry name" value="KCNQ_channel"/>
    <property type="match status" value="1"/>
</dbReference>
<evidence type="ECO:0000256" key="8">
    <source>
        <dbReference type="ARBA" id="ARBA00023065"/>
    </source>
</evidence>
<feature type="repeat" description="RCC1" evidence="12">
    <location>
        <begin position="575"/>
        <end position="626"/>
    </location>
</feature>
<evidence type="ECO:0000313" key="18">
    <source>
        <dbReference type="Proteomes" id="UP000759131"/>
    </source>
</evidence>
<evidence type="ECO:0000256" key="2">
    <source>
        <dbReference type="ARBA" id="ARBA00022448"/>
    </source>
</evidence>